<dbReference type="Proteomes" id="UP000275348">
    <property type="component" value="Unassembled WGS sequence"/>
</dbReference>
<reference evidence="2 3" key="1">
    <citation type="submission" date="2018-10" db="EMBL/GenBank/DDBJ databases">
        <authorList>
            <person name="Chen X."/>
        </authorList>
    </citation>
    <scope>NUCLEOTIDE SEQUENCE [LARGE SCALE GENOMIC DNA]</scope>
    <source>
        <strain evidence="2 3">YIM 102668</strain>
    </source>
</reference>
<keyword evidence="3" id="KW-1185">Reference proteome</keyword>
<keyword evidence="1" id="KW-1133">Transmembrane helix</keyword>
<proteinExistence type="predicted"/>
<keyword evidence="1" id="KW-0472">Membrane</keyword>
<feature type="transmembrane region" description="Helical" evidence="1">
    <location>
        <begin position="64"/>
        <end position="84"/>
    </location>
</feature>
<dbReference type="AlphaFoldDB" id="A0A3L9M9J4"/>
<dbReference type="EMBL" id="RDOJ01000013">
    <property type="protein sequence ID" value="RLZ08616.1"/>
    <property type="molecule type" value="Genomic_DNA"/>
</dbReference>
<accession>A0A3L9M9J4</accession>
<evidence type="ECO:0000256" key="1">
    <source>
        <dbReference type="SAM" id="Phobius"/>
    </source>
</evidence>
<keyword evidence="1" id="KW-0812">Transmembrane</keyword>
<gene>
    <name evidence="2" type="ORF">EAH69_09895</name>
</gene>
<evidence type="ECO:0000313" key="2">
    <source>
        <dbReference type="EMBL" id="RLZ08616.1"/>
    </source>
</evidence>
<organism evidence="2 3">
    <name type="scientific">Faecalibacter macacae</name>
    <dbReference type="NCBI Taxonomy" id="1859289"/>
    <lineage>
        <taxon>Bacteria</taxon>
        <taxon>Pseudomonadati</taxon>
        <taxon>Bacteroidota</taxon>
        <taxon>Flavobacteriia</taxon>
        <taxon>Flavobacteriales</taxon>
        <taxon>Weeksellaceae</taxon>
        <taxon>Faecalibacter</taxon>
    </lineage>
</organism>
<feature type="transmembrane region" description="Helical" evidence="1">
    <location>
        <begin position="20"/>
        <end position="43"/>
    </location>
</feature>
<name>A0A3L9M9J4_9FLAO</name>
<evidence type="ECO:0000313" key="3">
    <source>
        <dbReference type="Proteomes" id="UP000275348"/>
    </source>
</evidence>
<sequence length="87" mass="10194">MEWLNRYVDKIAHESLSNLICWIIFIPSFFIIQFWSILPAIIISFIVGLKKEKKDLKFDQKDMLANGIGILRFCIQIGVVSLLFSRF</sequence>
<comment type="caution">
    <text evidence="2">The sequence shown here is derived from an EMBL/GenBank/DDBJ whole genome shotgun (WGS) entry which is preliminary data.</text>
</comment>
<protein>
    <submittedName>
        <fullName evidence="2">Uncharacterized protein</fullName>
    </submittedName>
</protein>